<evidence type="ECO:0000256" key="1">
    <source>
        <dbReference type="SAM" id="MobiDB-lite"/>
    </source>
</evidence>
<feature type="compositionally biased region" description="Low complexity" evidence="1">
    <location>
        <begin position="104"/>
        <end position="117"/>
    </location>
</feature>
<dbReference type="Pfam" id="PF10545">
    <property type="entry name" value="MADF_DNA_bdg"/>
    <property type="match status" value="1"/>
</dbReference>
<dbReference type="SMART" id="SM00595">
    <property type="entry name" value="MADF"/>
    <property type="match status" value="1"/>
</dbReference>
<dbReference type="InterPro" id="IPR039353">
    <property type="entry name" value="TF_Adf1"/>
</dbReference>
<dbReference type="Proteomes" id="UP001153636">
    <property type="component" value="Chromosome 2"/>
</dbReference>
<evidence type="ECO:0000313" key="3">
    <source>
        <dbReference type="EMBL" id="CAH1105590.1"/>
    </source>
</evidence>
<protein>
    <recommendedName>
        <fullName evidence="2">MADF domain-containing protein</fullName>
    </recommendedName>
</protein>
<feature type="domain" description="MADF" evidence="2">
    <location>
        <begin position="5"/>
        <end position="94"/>
    </location>
</feature>
<dbReference type="OrthoDB" id="6603924at2759"/>
<keyword evidence="4" id="KW-1185">Reference proteome</keyword>
<dbReference type="AlphaFoldDB" id="A0A9P0GD91"/>
<feature type="compositionally biased region" description="Low complexity" evidence="1">
    <location>
        <begin position="144"/>
        <end position="156"/>
    </location>
</feature>
<feature type="region of interest" description="Disordered" evidence="1">
    <location>
        <begin position="99"/>
        <end position="175"/>
    </location>
</feature>
<dbReference type="InterPro" id="IPR006578">
    <property type="entry name" value="MADF-dom"/>
</dbReference>
<evidence type="ECO:0000259" key="2">
    <source>
        <dbReference type="PROSITE" id="PS51029"/>
    </source>
</evidence>
<accession>A0A9P0GD91</accession>
<dbReference type="PANTHER" id="PTHR12243:SF67">
    <property type="entry name" value="COREPRESSOR OF PANGOLIN, ISOFORM A-RELATED"/>
    <property type="match status" value="1"/>
</dbReference>
<reference evidence="3" key="1">
    <citation type="submission" date="2022-01" db="EMBL/GenBank/DDBJ databases">
        <authorList>
            <person name="King R."/>
        </authorList>
    </citation>
    <scope>NUCLEOTIDE SEQUENCE</scope>
</reference>
<dbReference type="PROSITE" id="PS51029">
    <property type="entry name" value="MADF"/>
    <property type="match status" value="1"/>
</dbReference>
<name>A0A9P0GD91_9CUCU</name>
<feature type="compositionally biased region" description="Polar residues" evidence="1">
    <location>
        <begin position="131"/>
        <end position="143"/>
    </location>
</feature>
<organism evidence="3 4">
    <name type="scientific">Psylliodes chrysocephalus</name>
    <dbReference type="NCBI Taxonomy" id="3402493"/>
    <lineage>
        <taxon>Eukaryota</taxon>
        <taxon>Metazoa</taxon>
        <taxon>Ecdysozoa</taxon>
        <taxon>Arthropoda</taxon>
        <taxon>Hexapoda</taxon>
        <taxon>Insecta</taxon>
        <taxon>Pterygota</taxon>
        <taxon>Neoptera</taxon>
        <taxon>Endopterygota</taxon>
        <taxon>Coleoptera</taxon>
        <taxon>Polyphaga</taxon>
        <taxon>Cucujiformia</taxon>
        <taxon>Chrysomeloidea</taxon>
        <taxon>Chrysomelidae</taxon>
        <taxon>Galerucinae</taxon>
        <taxon>Alticini</taxon>
        <taxon>Psylliodes</taxon>
    </lineage>
</organism>
<proteinExistence type="predicted"/>
<dbReference type="EMBL" id="OV651814">
    <property type="protein sequence ID" value="CAH1105590.1"/>
    <property type="molecule type" value="Genomic_DNA"/>
</dbReference>
<dbReference type="PANTHER" id="PTHR12243">
    <property type="entry name" value="MADF DOMAIN TRANSCRIPTION FACTOR"/>
    <property type="match status" value="1"/>
</dbReference>
<gene>
    <name evidence="3" type="ORF">PSYICH_LOCUS6699</name>
</gene>
<sequence length="175" mass="19848">MDGEVLITLVQNYEELYNLKHSQYSNQQRRDNIWEEIGNIMKLPSKMCRERWARIRENHRRALNLRKTKSGQASKKMKTPKFDQQLTFLVPYLFDEESRHSNISKPSSKASPSTAGSEVEESNHVEEDYSQPVNKDTSLPPVTSASSSSRSASAASFCGYGSSGLLGNKKKPIYE</sequence>
<evidence type="ECO:0000313" key="4">
    <source>
        <dbReference type="Proteomes" id="UP001153636"/>
    </source>
</evidence>